<evidence type="ECO:0000313" key="6">
    <source>
        <dbReference type="Proteomes" id="UP000294824"/>
    </source>
</evidence>
<accession>A0A4R8M3J0</accession>
<dbReference type="InterPro" id="IPR000866">
    <property type="entry name" value="AhpC/TSA"/>
</dbReference>
<gene>
    <name evidence="4" type="ORF">DFQ06_3783</name>
    <name evidence="3" type="ORF">JCM19300_2185</name>
</gene>
<dbReference type="Proteomes" id="UP000294824">
    <property type="component" value="Unassembled WGS sequence"/>
</dbReference>
<dbReference type="PANTHER" id="PTHR43640">
    <property type="entry name" value="OS07G0260300 PROTEIN"/>
    <property type="match status" value="1"/>
</dbReference>
<dbReference type="GO" id="GO:0016209">
    <property type="term" value="F:antioxidant activity"/>
    <property type="evidence" value="ECO:0007669"/>
    <property type="project" value="InterPro"/>
</dbReference>
<dbReference type="SUPFAM" id="SSF52833">
    <property type="entry name" value="Thioredoxin-like"/>
    <property type="match status" value="1"/>
</dbReference>
<dbReference type="EMBL" id="BBNQ01000014">
    <property type="protein sequence ID" value="GAL63930.1"/>
    <property type="molecule type" value="Genomic_DNA"/>
</dbReference>
<evidence type="ECO:0000313" key="3">
    <source>
        <dbReference type="EMBL" id="GAL63930.1"/>
    </source>
</evidence>
<dbReference type="GO" id="GO:0016491">
    <property type="term" value="F:oxidoreductase activity"/>
    <property type="evidence" value="ECO:0007669"/>
    <property type="project" value="InterPro"/>
</dbReference>
<organism evidence="3 5">
    <name type="scientific">Algibacter lectus</name>
    <dbReference type="NCBI Taxonomy" id="221126"/>
    <lineage>
        <taxon>Bacteria</taxon>
        <taxon>Pseudomonadati</taxon>
        <taxon>Bacteroidota</taxon>
        <taxon>Flavobacteriia</taxon>
        <taxon>Flavobacteriales</taxon>
        <taxon>Flavobacteriaceae</taxon>
        <taxon>Algibacter</taxon>
    </lineage>
</organism>
<feature type="domain" description="Thioredoxin" evidence="2">
    <location>
        <begin position="31"/>
        <end position="188"/>
    </location>
</feature>
<dbReference type="CDD" id="cd02969">
    <property type="entry name" value="PRX_like1"/>
    <property type="match status" value="1"/>
</dbReference>
<dbReference type="Pfam" id="PF00578">
    <property type="entry name" value="AhpC-TSA"/>
    <property type="match status" value="1"/>
</dbReference>
<dbReference type="PANTHER" id="PTHR43640:SF1">
    <property type="entry name" value="THIOREDOXIN-DEPENDENT PEROXIREDOXIN"/>
    <property type="match status" value="1"/>
</dbReference>
<evidence type="ECO:0000313" key="5">
    <source>
        <dbReference type="Proteomes" id="UP000029644"/>
    </source>
</evidence>
<accession>A0A090VGN4</accession>
<proteinExistence type="predicted"/>
<dbReference type="InterPro" id="IPR036249">
    <property type="entry name" value="Thioredoxin-like_sf"/>
</dbReference>
<feature type="chain" id="PRO_5010408323" evidence="1">
    <location>
        <begin position="20"/>
        <end position="206"/>
    </location>
</feature>
<keyword evidence="1" id="KW-0732">Signal</keyword>
<dbReference type="InterPro" id="IPR013766">
    <property type="entry name" value="Thioredoxin_domain"/>
</dbReference>
<evidence type="ECO:0000259" key="2">
    <source>
        <dbReference type="PROSITE" id="PS51352"/>
    </source>
</evidence>
<dbReference type="PROSITE" id="PS51352">
    <property type="entry name" value="THIOREDOXIN_2"/>
    <property type="match status" value="1"/>
</dbReference>
<protein>
    <submittedName>
        <fullName evidence="4">AhpC/TSA family protein</fullName>
    </submittedName>
    <submittedName>
        <fullName evidence="3">PPO candidate 1</fullName>
    </submittedName>
</protein>
<sequence length="206" mass="22626">MKKTIKIVSVILVVLCASAFTLKTSSSAGGYGIGDIAEDFSLKNIDGEMVSLSDYKNAKGFIVTFTCNTCPYAVMYEDRIVELDKKYAKLGYPVIAVMPNNADVMPGDSLEAMKKRAEEKGFTFPYLIDEKQEIYPKFGATKTPHVFVLQKTNQGNEVKYIGAIDDNYKDANAVTTKYVENAVDALLNGKDVKETETRAIGCGIKV</sequence>
<dbReference type="Proteomes" id="UP000029644">
    <property type="component" value="Unassembled WGS sequence"/>
</dbReference>
<reference evidence="3 5" key="1">
    <citation type="journal article" date="2014" name="Genome Announc.">
        <title>Draft Genome Sequences of Marine Flavobacterium Algibacter lectus Strains SS8 and NR4.</title>
        <authorList>
            <person name="Takatani N."/>
            <person name="Nakanishi M."/>
            <person name="Meirelles P."/>
            <person name="Mino S."/>
            <person name="Suda W."/>
            <person name="Oshima K."/>
            <person name="Hattori M."/>
            <person name="Ohkuma M."/>
            <person name="Hosokawa M."/>
            <person name="Miyashita K."/>
            <person name="Thompson F.L."/>
            <person name="Niwa A."/>
            <person name="Sawabe T."/>
            <person name="Sawabe T."/>
        </authorList>
    </citation>
    <scope>NUCLEOTIDE SEQUENCE [LARGE SCALE GENOMIC DNA]</scope>
    <source>
        <strain evidence="3 5">JCM 19300</strain>
    </source>
</reference>
<feature type="signal peptide" evidence="1">
    <location>
        <begin position="1"/>
        <end position="19"/>
    </location>
</feature>
<name>A0A090VGN4_9FLAO</name>
<dbReference type="InterPro" id="IPR047262">
    <property type="entry name" value="PRX-like1"/>
</dbReference>
<evidence type="ECO:0000256" key="1">
    <source>
        <dbReference type="SAM" id="SignalP"/>
    </source>
</evidence>
<dbReference type="Gene3D" id="3.40.30.10">
    <property type="entry name" value="Glutaredoxin"/>
    <property type="match status" value="1"/>
</dbReference>
<reference evidence="4 6" key="2">
    <citation type="submission" date="2019-03" db="EMBL/GenBank/DDBJ databases">
        <title>Genomic Encyclopedia of Type Strains, Phase III (KMG-III): the genomes of soil and plant-associated and newly described type strains.</title>
        <authorList>
            <person name="Whitman W."/>
        </authorList>
    </citation>
    <scope>NUCLEOTIDE SEQUENCE [LARGE SCALE GENOMIC DNA]</scope>
    <source>
        <strain evidence="4 6">CECT 8301</strain>
    </source>
</reference>
<keyword evidence="6" id="KW-1185">Reference proteome</keyword>
<comment type="caution">
    <text evidence="3">The sequence shown here is derived from an EMBL/GenBank/DDBJ whole genome shotgun (WGS) entry which is preliminary data.</text>
</comment>
<dbReference type="EMBL" id="SORL01000014">
    <property type="protein sequence ID" value="TDY59749.1"/>
    <property type="molecule type" value="Genomic_DNA"/>
</dbReference>
<dbReference type="RefSeq" id="WP_042501159.1">
    <property type="nucleotide sequence ID" value="NZ_BBNQ01000014.1"/>
</dbReference>
<dbReference type="OrthoDB" id="9809746at2"/>
<evidence type="ECO:0000313" key="4">
    <source>
        <dbReference type="EMBL" id="TDY59749.1"/>
    </source>
</evidence>
<dbReference type="AlphaFoldDB" id="A0A090VGN4"/>